<sequence>MQSVSSHSLVCSHVQISGQIQKQGDFSLPRLFSISCDGNSSGRHFCKLQRKPPPSNFLKSSYQYEIKEINEICGDEKAQRVLPIVIHKSDRTSRYVMDGARLKLVPCEAEVSNYIGLGDEFRHFFTISSLAVVNFFVPRQVQRNYMGYVRWKFVHRVFSSTLQVLATQAMFRAIGFGSHRALSSAAALNWVLKDGLGRLSRCIYTASLGSAFDTNLKMVRFSTSILFSLSIGVELLTPTFPQHFLLLATIANIAKSISLAAYLATGSAIHRSFAVADNLGEVSAKAQIQTVCFDNVGLLIAAILNVLCKSNQRLQTGLPLFLYPIFSTIDLFSIYQGLQHVHLQTLTKNRLEIIIDRWINMHYVPSSAEVSNEEGIFPGRKGCKIWPIRIGCVNPEDLLAKFFVTMQSLRREDFYFICMETSRRGLMRKQEHGVLLCLHERANTADIIMGLLQACYVRKVLQIRSRYEGTHGSSDTTGATLKQWLAVIDESKQYALEEVNLLIEALRRAGWAVKNILLSSTEQIRYAFDDD</sequence>
<evidence type="ECO:0000259" key="3">
    <source>
        <dbReference type="Pfam" id="PF24160"/>
    </source>
</evidence>
<keyword evidence="5" id="KW-1185">Reference proteome</keyword>
<name>A0AAV7F417_ARIFI</name>
<evidence type="ECO:0000256" key="1">
    <source>
        <dbReference type="ARBA" id="ARBA00007558"/>
    </source>
</evidence>
<comment type="caution">
    <text evidence="4">The sequence shown here is derived from an EMBL/GenBank/DDBJ whole genome shotgun (WGS) entry which is preliminary data.</text>
</comment>
<dbReference type="EMBL" id="JAINDJ010000003">
    <property type="protein sequence ID" value="KAG9455065.1"/>
    <property type="molecule type" value="Genomic_DNA"/>
</dbReference>
<dbReference type="InterPro" id="IPR055412">
    <property type="entry name" value="UVB_sens_C"/>
</dbReference>
<protein>
    <recommendedName>
        <fullName evidence="6">Protein root UVB sensitive 4</fullName>
    </recommendedName>
</protein>
<accession>A0AAV7F417</accession>
<gene>
    <name evidence="4" type="ORF">H6P81_007969</name>
</gene>
<dbReference type="Pfam" id="PF24160">
    <property type="entry name" value="UVB_sens_C"/>
    <property type="match status" value="1"/>
</dbReference>
<dbReference type="InterPro" id="IPR054549">
    <property type="entry name" value="UVB_sens_RUS_dom"/>
</dbReference>
<dbReference type="InterPro" id="IPR006968">
    <property type="entry name" value="RUS_fam"/>
</dbReference>
<organism evidence="4 5">
    <name type="scientific">Aristolochia fimbriata</name>
    <name type="common">White veined hardy Dutchman's pipe vine</name>
    <dbReference type="NCBI Taxonomy" id="158543"/>
    <lineage>
        <taxon>Eukaryota</taxon>
        <taxon>Viridiplantae</taxon>
        <taxon>Streptophyta</taxon>
        <taxon>Embryophyta</taxon>
        <taxon>Tracheophyta</taxon>
        <taxon>Spermatophyta</taxon>
        <taxon>Magnoliopsida</taxon>
        <taxon>Magnoliidae</taxon>
        <taxon>Piperales</taxon>
        <taxon>Aristolochiaceae</taxon>
        <taxon>Aristolochia</taxon>
    </lineage>
</organism>
<dbReference type="PANTHER" id="PTHR12770:SF29">
    <property type="entry name" value="PROTEIN ROOT UVB SENSITIVE 4"/>
    <property type="match status" value="1"/>
</dbReference>
<comment type="similarity">
    <text evidence="1">Belongs to the RUS1 family.</text>
</comment>
<evidence type="ECO:0000313" key="4">
    <source>
        <dbReference type="EMBL" id="KAG9455065.1"/>
    </source>
</evidence>
<dbReference type="Proteomes" id="UP000825729">
    <property type="component" value="Unassembled WGS sequence"/>
</dbReference>
<proteinExistence type="inferred from homology"/>
<evidence type="ECO:0000313" key="5">
    <source>
        <dbReference type="Proteomes" id="UP000825729"/>
    </source>
</evidence>
<feature type="domain" description="Protein root UVB sensitive/RUS" evidence="2">
    <location>
        <begin position="136"/>
        <end position="360"/>
    </location>
</feature>
<feature type="domain" description="Root UVB sensitive protein C-terminal" evidence="3">
    <location>
        <begin position="427"/>
        <end position="520"/>
    </location>
</feature>
<dbReference type="PANTHER" id="PTHR12770">
    <property type="entry name" value="RUS1 FAMILY PROTEIN C16ORF58"/>
    <property type="match status" value="1"/>
</dbReference>
<evidence type="ECO:0000259" key="2">
    <source>
        <dbReference type="Pfam" id="PF04884"/>
    </source>
</evidence>
<dbReference type="AlphaFoldDB" id="A0AAV7F417"/>
<reference evidence="4 5" key="1">
    <citation type="submission" date="2021-07" db="EMBL/GenBank/DDBJ databases">
        <title>The Aristolochia fimbriata genome: insights into angiosperm evolution, floral development and chemical biosynthesis.</title>
        <authorList>
            <person name="Jiao Y."/>
        </authorList>
    </citation>
    <scope>NUCLEOTIDE SEQUENCE [LARGE SCALE GENOMIC DNA]</scope>
    <source>
        <strain evidence="4">IBCAS-2021</strain>
        <tissue evidence="4">Leaf</tissue>
    </source>
</reference>
<evidence type="ECO:0008006" key="6">
    <source>
        <dbReference type="Google" id="ProtNLM"/>
    </source>
</evidence>
<dbReference type="Pfam" id="PF04884">
    <property type="entry name" value="UVB_sens_prot"/>
    <property type="match status" value="1"/>
</dbReference>